<dbReference type="PANTHER" id="PTHR39147:SF1">
    <property type="entry name" value="PROTEIN SPT21"/>
    <property type="match status" value="1"/>
</dbReference>
<evidence type="ECO:0000256" key="1">
    <source>
        <dbReference type="PROSITE-ProRule" id="PRU00094"/>
    </source>
</evidence>
<gene>
    <name evidence="4" type="ORF">HYPBUDRAFT_160586</name>
</gene>
<evidence type="ECO:0000259" key="3">
    <source>
        <dbReference type="PROSITE" id="PS50114"/>
    </source>
</evidence>
<accession>A0A1E4RNS0</accession>
<dbReference type="GeneID" id="30997046"/>
<protein>
    <recommendedName>
        <fullName evidence="3">GATA-type domain-containing protein</fullName>
    </recommendedName>
</protein>
<proteinExistence type="predicted"/>
<dbReference type="Pfam" id="PF25823">
    <property type="entry name" value="Ams2-SPT21_N"/>
    <property type="match status" value="1"/>
</dbReference>
<dbReference type="Proteomes" id="UP000095085">
    <property type="component" value="Unassembled WGS sequence"/>
</dbReference>
<dbReference type="InterPro" id="IPR013088">
    <property type="entry name" value="Znf_NHR/GATA"/>
</dbReference>
<dbReference type="EMBL" id="KV454539">
    <property type="protein sequence ID" value="ODV68735.1"/>
    <property type="molecule type" value="Genomic_DNA"/>
</dbReference>
<dbReference type="GO" id="GO:0043565">
    <property type="term" value="F:sequence-specific DNA binding"/>
    <property type="evidence" value="ECO:0007669"/>
    <property type="project" value="InterPro"/>
</dbReference>
<dbReference type="OrthoDB" id="3199820at2759"/>
<evidence type="ECO:0000313" key="5">
    <source>
        <dbReference type="Proteomes" id="UP000095085"/>
    </source>
</evidence>
<reference evidence="5" key="1">
    <citation type="submission" date="2016-05" db="EMBL/GenBank/DDBJ databases">
        <title>Comparative genomics of biotechnologically important yeasts.</title>
        <authorList>
            <consortium name="DOE Joint Genome Institute"/>
            <person name="Riley R."/>
            <person name="Haridas S."/>
            <person name="Wolfe K.H."/>
            <person name="Lopes M.R."/>
            <person name="Hittinger C.T."/>
            <person name="Goker M."/>
            <person name="Salamov A."/>
            <person name="Wisecaver J."/>
            <person name="Long T.M."/>
            <person name="Aerts A.L."/>
            <person name="Barry K."/>
            <person name="Choi C."/>
            <person name="Clum A."/>
            <person name="Coughlan A.Y."/>
            <person name="Deshpande S."/>
            <person name="Douglass A.P."/>
            <person name="Hanson S.J."/>
            <person name="Klenk H.-P."/>
            <person name="Labutti K."/>
            <person name="Lapidus A."/>
            <person name="Lindquist E."/>
            <person name="Lipzen A."/>
            <person name="Meier-Kolthoff J.P."/>
            <person name="Ohm R.A."/>
            <person name="Otillar R.P."/>
            <person name="Pangilinan J."/>
            <person name="Peng Y."/>
            <person name="Rokas A."/>
            <person name="Rosa C.A."/>
            <person name="Scheuner C."/>
            <person name="Sibirny A.A."/>
            <person name="Slot J.C."/>
            <person name="Stielow J.B."/>
            <person name="Sun H."/>
            <person name="Kurtzman C.P."/>
            <person name="Blackwell M."/>
            <person name="Grigoriev I.V."/>
            <person name="Jeffries T.W."/>
        </authorList>
    </citation>
    <scope>NUCLEOTIDE SEQUENCE [LARGE SCALE GENOMIC DNA]</scope>
    <source>
        <strain evidence="5">NRRL Y-1933</strain>
    </source>
</reference>
<keyword evidence="1" id="KW-0862">Zinc</keyword>
<keyword evidence="1" id="KW-0479">Metal-binding</keyword>
<organism evidence="4 5">
    <name type="scientific">Hyphopichia burtonii NRRL Y-1933</name>
    <dbReference type="NCBI Taxonomy" id="984485"/>
    <lineage>
        <taxon>Eukaryota</taxon>
        <taxon>Fungi</taxon>
        <taxon>Dikarya</taxon>
        <taxon>Ascomycota</taxon>
        <taxon>Saccharomycotina</taxon>
        <taxon>Pichiomycetes</taxon>
        <taxon>Debaryomycetaceae</taxon>
        <taxon>Hyphopichia</taxon>
    </lineage>
</organism>
<dbReference type="Gene3D" id="3.30.50.10">
    <property type="entry name" value="Erythroid Transcription Factor GATA-1, subunit A"/>
    <property type="match status" value="1"/>
</dbReference>
<name>A0A1E4RNS0_9ASCO</name>
<dbReference type="InterPro" id="IPR000679">
    <property type="entry name" value="Znf_GATA"/>
</dbReference>
<dbReference type="PANTHER" id="PTHR39147">
    <property type="entry name" value="PROTEIN SPT21"/>
    <property type="match status" value="1"/>
</dbReference>
<dbReference type="GO" id="GO:0000183">
    <property type="term" value="P:rDNA heterochromatin formation"/>
    <property type="evidence" value="ECO:0007669"/>
    <property type="project" value="TreeGrafter"/>
</dbReference>
<feature type="region of interest" description="Disordered" evidence="2">
    <location>
        <begin position="158"/>
        <end position="215"/>
    </location>
</feature>
<feature type="region of interest" description="Disordered" evidence="2">
    <location>
        <begin position="349"/>
        <end position="428"/>
    </location>
</feature>
<feature type="region of interest" description="Disordered" evidence="2">
    <location>
        <begin position="523"/>
        <end position="571"/>
    </location>
</feature>
<dbReference type="AlphaFoldDB" id="A0A1E4RNS0"/>
<feature type="compositionally biased region" description="Acidic residues" evidence="2">
    <location>
        <begin position="375"/>
        <end position="390"/>
    </location>
</feature>
<dbReference type="SUPFAM" id="SSF57716">
    <property type="entry name" value="Glucocorticoid receptor-like (DNA-binding domain)"/>
    <property type="match status" value="1"/>
</dbReference>
<feature type="compositionally biased region" description="Polar residues" evidence="2">
    <location>
        <begin position="185"/>
        <end position="196"/>
    </location>
</feature>
<feature type="domain" description="GATA-type" evidence="3">
    <location>
        <begin position="491"/>
        <end position="520"/>
    </location>
</feature>
<feature type="compositionally biased region" description="Polar residues" evidence="2">
    <location>
        <begin position="169"/>
        <end position="178"/>
    </location>
</feature>
<dbReference type="InterPro" id="IPR057725">
    <property type="entry name" value="Ams2-SPT21_N"/>
</dbReference>
<evidence type="ECO:0000313" key="4">
    <source>
        <dbReference type="EMBL" id="ODV68735.1"/>
    </source>
</evidence>
<feature type="compositionally biased region" description="Low complexity" evidence="2">
    <location>
        <begin position="357"/>
        <end position="368"/>
    </location>
</feature>
<feature type="compositionally biased region" description="Polar residues" evidence="2">
    <location>
        <begin position="561"/>
        <end position="571"/>
    </location>
</feature>
<dbReference type="GO" id="GO:0008270">
    <property type="term" value="F:zinc ion binding"/>
    <property type="evidence" value="ECO:0007669"/>
    <property type="project" value="UniProtKB-KW"/>
</dbReference>
<sequence>MSQQDEPTYRRMQVKVLYSFNNNGTVFLSRSRSQYSVKIAQIPMALSSNPLQSQEQEFLTLGAFDLKTCTQQILKNSPENFHLNMEDYAVYYKDITEQPDEPFVSQGEMSSLLNSSKSHLIPGRVCQNLSASYLFGDKSNSSSLTLEIRLKLHTIERSQQNHDQDSAPAVSSNTNQLKNSRRPNNESIVANNYSAQKRQRHSNKPTNSSVIPSSSASVSASASASAIKATRTKSLPIFYHPHSQQVFNIINADKLNAPSKYDSKSVQDRFKSAPFLQAKIIDNPSTNRIRQKNYNSNTKVASRNTTPTINESTTPIDLPQRAVRTRSMASTQPMISSPINEEVLFDVSDGSDDTEYNENSNEVMNKENNNNEHSLDEDDEDDDDYDEDQTESSPYTPQQPPYKPKSAPVISSGNHQFHSLPDLEDLDSKKTHTIPDTKLPKDHGLVCTNSNCATTSSMTWRYFETKFHPNYLAIHRAKEFNKKNYEGMFGPLCNACYLFLRNKGFMRPEGVVKKYLQQQKYKKDLKQKDSSLPLPAPASAKSLTHPSNMSSSSPLNPPTVPSTNKFLTPSHTPSAINQVIQNNNNNNNNLHKTNFNDLTDFMNQLNSFGGPLTDIDPLPQDSNQQQGITPPMMATKSNTRVINIYEDYEGEDKENWPPVGEDDNEDQNDFDKMIAKSFTLNNTPDHNEWSTLFGGPTPKDQTTPKNNQDDKNQLQNAQQQKTTNSSNLPQLRTFKSSPLKLDKAASVANMPSSPLLSSNIENIEDEVNNLVSNEIFSQLALIALIP</sequence>
<dbReference type="GO" id="GO:0006357">
    <property type="term" value="P:regulation of transcription by RNA polymerase II"/>
    <property type="evidence" value="ECO:0007669"/>
    <property type="project" value="TreeGrafter"/>
</dbReference>
<evidence type="ECO:0000256" key="2">
    <source>
        <dbReference type="SAM" id="MobiDB-lite"/>
    </source>
</evidence>
<dbReference type="InterPro" id="IPR042403">
    <property type="entry name" value="Spt21/Ams2"/>
</dbReference>
<dbReference type="PROSITE" id="PS50114">
    <property type="entry name" value="GATA_ZN_FINGER_2"/>
    <property type="match status" value="1"/>
</dbReference>
<feature type="region of interest" description="Disordered" evidence="2">
    <location>
        <begin position="680"/>
        <end position="731"/>
    </location>
</feature>
<dbReference type="GO" id="GO:0030466">
    <property type="term" value="P:silent mating-type cassette heterochromatin formation"/>
    <property type="evidence" value="ECO:0007669"/>
    <property type="project" value="TreeGrafter"/>
</dbReference>
<feature type="compositionally biased region" description="Low complexity" evidence="2">
    <location>
        <begin position="542"/>
        <end position="554"/>
    </location>
</feature>
<keyword evidence="1" id="KW-0863">Zinc-finger</keyword>
<dbReference type="RefSeq" id="XP_020077802.1">
    <property type="nucleotide sequence ID" value="XM_020222497.1"/>
</dbReference>
<feature type="compositionally biased region" description="Low complexity" evidence="2">
    <location>
        <begin position="713"/>
        <end position="724"/>
    </location>
</feature>
<keyword evidence="5" id="KW-1185">Reference proteome</keyword>